<dbReference type="RefSeq" id="WP_305171056.1">
    <property type="nucleotide sequence ID" value="NZ_JAUUUU010000007.1"/>
</dbReference>
<gene>
    <name evidence="2" type="ORF">Q8A57_10455</name>
</gene>
<dbReference type="Pfam" id="PF13450">
    <property type="entry name" value="NAD_binding_8"/>
    <property type="match status" value="1"/>
</dbReference>
<dbReference type="InterPro" id="IPR036188">
    <property type="entry name" value="FAD/NAD-bd_sf"/>
</dbReference>
<feature type="domain" description="Amine oxidase" evidence="1">
    <location>
        <begin position="114"/>
        <end position="331"/>
    </location>
</feature>
<organism evidence="2 3">
    <name type="scientific">Porticoccus litoralis</name>
    <dbReference type="NCBI Taxonomy" id="434086"/>
    <lineage>
        <taxon>Bacteria</taxon>
        <taxon>Pseudomonadati</taxon>
        <taxon>Pseudomonadota</taxon>
        <taxon>Gammaproteobacteria</taxon>
        <taxon>Cellvibrionales</taxon>
        <taxon>Porticoccaceae</taxon>
        <taxon>Porticoccus</taxon>
    </lineage>
</organism>
<dbReference type="InterPro" id="IPR002937">
    <property type="entry name" value="Amino_oxidase"/>
</dbReference>
<keyword evidence="3" id="KW-1185">Reference proteome</keyword>
<accession>A0AAW8B9L2</accession>
<protein>
    <submittedName>
        <fullName evidence="2">FAD-dependent oxidoreductase</fullName>
    </submittedName>
</protein>
<dbReference type="SUPFAM" id="SSF51905">
    <property type="entry name" value="FAD/NAD(P)-binding domain"/>
    <property type="match status" value="1"/>
</dbReference>
<dbReference type="PANTHER" id="PTHR16128:SF5">
    <property type="entry name" value="FAD_NAD(P)-BINDING OXIDOREDUCTASE FAMILY PROTEIN"/>
    <property type="match status" value="1"/>
</dbReference>
<dbReference type="Gene3D" id="3.90.660.10">
    <property type="match status" value="1"/>
</dbReference>
<dbReference type="PANTHER" id="PTHR16128">
    <property type="entry name" value="FAD/NAD(P)-BINDING OXIDOREDUCTASE FAMILY PROTEIN"/>
    <property type="match status" value="1"/>
</dbReference>
<reference evidence="2" key="2">
    <citation type="submission" date="2023-08" db="EMBL/GenBank/DDBJ databases">
        <authorList>
            <person name="Luo J."/>
        </authorList>
    </citation>
    <scope>NUCLEOTIDE SEQUENCE</scope>
    <source>
        <strain evidence="2">DSM 25064</strain>
    </source>
</reference>
<dbReference type="GO" id="GO:0016491">
    <property type="term" value="F:oxidoreductase activity"/>
    <property type="evidence" value="ECO:0007669"/>
    <property type="project" value="InterPro"/>
</dbReference>
<dbReference type="AlphaFoldDB" id="A0AAW8B9L2"/>
<evidence type="ECO:0000313" key="3">
    <source>
        <dbReference type="Proteomes" id="UP001178354"/>
    </source>
</evidence>
<sequence>MSVVLELPRLAIIGAGFSGLTLARELDGHADVTVFEKSSRVGGRIATCDGEGFQFDYGAQFMTARARAFKGYLKPLITAGHVNEWHPRTTTLGDDRKSYGRDWYEPHYIAVPSMNMLCQLVASGLNIMVNTEVQLLKRISAGWLLRDSNNTYHGPFEWVVCAIPAPQAAGLLPTSFVSYEKVAHTIMLSCYSLLLGFSRAPKIPWEAAVVKNSPIGWLAWQSSRPGRDNRAGLLLHSTNNWAEQHRNASPTCVQQTLWCELERLMAKTMPEPEYSRLHLWRYANIEISEEVSSDNEDCFIDHQLRLGVCGDWLMGGRVESAYLSGLALAKELKQWL</sequence>
<evidence type="ECO:0000313" key="2">
    <source>
        <dbReference type="EMBL" id="MDP1521390.1"/>
    </source>
</evidence>
<name>A0AAW8B9L2_9GAMM</name>
<dbReference type="Gene3D" id="3.50.50.60">
    <property type="entry name" value="FAD/NAD(P)-binding domain"/>
    <property type="match status" value="1"/>
</dbReference>
<proteinExistence type="predicted"/>
<dbReference type="EMBL" id="JAUUUU010000007">
    <property type="protein sequence ID" value="MDP1521390.1"/>
    <property type="molecule type" value="Genomic_DNA"/>
</dbReference>
<evidence type="ECO:0000259" key="1">
    <source>
        <dbReference type="Pfam" id="PF01593"/>
    </source>
</evidence>
<comment type="caution">
    <text evidence="2">The sequence shown here is derived from an EMBL/GenBank/DDBJ whole genome shotgun (WGS) entry which is preliminary data.</text>
</comment>
<dbReference type="Pfam" id="PF01593">
    <property type="entry name" value="Amino_oxidase"/>
    <property type="match status" value="1"/>
</dbReference>
<dbReference type="Proteomes" id="UP001178354">
    <property type="component" value="Unassembled WGS sequence"/>
</dbReference>
<reference evidence="2" key="1">
    <citation type="journal article" date="2010" name="Int. J. Syst. Evol. Microbiol.">
        <title>Porticoccus litoralis gen. nov., sp. nov., a gammaproteobacterium isolated from the Yellow Sea.</title>
        <authorList>
            <person name="Oh H.M."/>
            <person name="Kim H."/>
            <person name="Kim K.M."/>
            <person name="Min G.S."/>
            <person name="Cho J.C."/>
        </authorList>
    </citation>
    <scope>NUCLEOTIDE SEQUENCE</scope>
    <source>
        <strain evidence="2">DSM 25064</strain>
    </source>
</reference>